<keyword evidence="10" id="KW-1185">Reference proteome</keyword>
<dbReference type="Proteomes" id="UP000534286">
    <property type="component" value="Unassembled WGS sequence"/>
</dbReference>
<dbReference type="GO" id="GO:0042121">
    <property type="term" value="P:alginic acid biosynthetic process"/>
    <property type="evidence" value="ECO:0007669"/>
    <property type="project" value="UniProtKB-UniPathway"/>
</dbReference>
<dbReference type="UniPathway" id="UPA00286"/>
<evidence type="ECO:0000256" key="2">
    <source>
        <dbReference type="ARBA" id="ARBA00005182"/>
    </source>
</evidence>
<evidence type="ECO:0000256" key="5">
    <source>
        <dbReference type="ARBA" id="ARBA00022764"/>
    </source>
</evidence>
<dbReference type="InterPro" id="IPR031811">
    <property type="entry name" value="ALGX/ALGJ_SGNH-like"/>
</dbReference>
<reference evidence="9 10" key="1">
    <citation type="submission" date="2020-08" db="EMBL/GenBank/DDBJ databases">
        <title>Sequencing the genomes of 1000 actinobacteria strains.</title>
        <authorList>
            <person name="Klenk H.-P."/>
        </authorList>
    </citation>
    <scope>NUCLEOTIDE SEQUENCE [LARGE SCALE GENOMIC DNA]</scope>
    <source>
        <strain evidence="9 10">DSM 43023</strain>
    </source>
</reference>
<dbReference type="RefSeq" id="WP_184756829.1">
    <property type="nucleotide sequence ID" value="NZ_BAABEK010000005.1"/>
</dbReference>
<protein>
    <recommendedName>
        <fullName evidence="8">AlgX/AlgJ SGNH hydrolase-like domain-containing protein</fullName>
    </recommendedName>
</protein>
<dbReference type="Pfam" id="PF16822">
    <property type="entry name" value="ALGX"/>
    <property type="match status" value="1"/>
</dbReference>
<evidence type="ECO:0000313" key="10">
    <source>
        <dbReference type="Proteomes" id="UP000534286"/>
    </source>
</evidence>
<gene>
    <name evidence="9" type="ORF">FHR32_005027</name>
</gene>
<evidence type="ECO:0000256" key="3">
    <source>
        <dbReference type="ARBA" id="ARBA00022679"/>
    </source>
</evidence>
<evidence type="ECO:0000313" key="9">
    <source>
        <dbReference type="EMBL" id="MBB4940650.1"/>
    </source>
</evidence>
<comment type="subcellular location">
    <subcellularLocation>
        <location evidence="1">Periplasm</location>
    </subcellularLocation>
</comment>
<organism evidence="9 10">
    <name type="scientific">Streptosporangium album</name>
    <dbReference type="NCBI Taxonomy" id="47479"/>
    <lineage>
        <taxon>Bacteria</taxon>
        <taxon>Bacillati</taxon>
        <taxon>Actinomycetota</taxon>
        <taxon>Actinomycetes</taxon>
        <taxon>Streptosporangiales</taxon>
        <taxon>Streptosporangiaceae</taxon>
        <taxon>Streptosporangium</taxon>
    </lineage>
</organism>
<keyword evidence="6" id="KW-0016">Alginate biosynthesis</keyword>
<keyword evidence="4 7" id="KW-0732">Signal</keyword>
<evidence type="ECO:0000259" key="8">
    <source>
        <dbReference type="Pfam" id="PF16822"/>
    </source>
</evidence>
<evidence type="ECO:0000256" key="7">
    <source>
        <dbReference type="SAM" id="SignalP"/>
    </source>
</evidence>
<evidence type="ECO:0000256" key="1">
    <source>
        <dbReference type="ARBA" id="ARBA00004418"/>
    </source>
</evidence>
<dbReference type="GO" id="GO:0016740">
    <property type="term" value="F:transferase activity"/>
    <property type="evidence" value="ECO:0007669"/>
    <property type="project" value="UniProtKB-KW"/>
</dbReference>
<sequence>MLLAAGLFFFGPALAFAVGDRAVEIENRKLPDLPALSDGWEFIPKAEAWAVAHLPLRQYAVRGNVSISEGIFGQSPSYNTGKKPTYPRVIEGRDGWLYFGDDVIEACRPRWSITETLNRTRRLAEIVRKSGRRFVFTVAPDKTTVYPGRLPARFLGQACLRKRKQEFWAALKAARLPGYMDLRGPLERLQQESGASAYWRTDSHWNERSGGLYGTELARALDPGLSQGTRLVKTGQMVREGDIGTMLGTPRKETIDQWTLVRDGVKRVRQDDGQMPLSFVTANMSTRAPLFKPRTLLIGDSFTRNSLSWVTPYFANLTYMRSDASAKAGPDYVAEKIARSETVVFEMVERYFVGGHGEMLDDATLAAIDRALR</sequence>
<feature type="chain" id="PRO_5038656760" description="AlgX/AlgJ SGNH hydrolase-like domain-containing protein" evidence="7">
    <location>
        <begin position="18"/>
        <end position="373"/>
    </location>
</feature>
<accession>A0A7W7WBT8</accession>
<evidence type="ECO:0000256" key="6">
    <source>
        <dbReference type="ARBA" id="ARBA00022841"/>
    </source>
</evidence>
<keyword evidence="3" id="KW-0808">Transferase</keyword>
<name>A0A7W7WBT8_9ACTN</name>
<feature type="domain" description="AlgX/AlgJ SGNH hydrolase-like" evidence="8">
    <location>
        <begin position="89"/>
        <end position="306"/>
    </location>
</feature>
<dbReference type="EMBL" id="JACHJU010000002">
    <property type="protein sequence ID" value="MBB4940650.1"/>
    <property type="molecule type" value="Genomic_DNA"/>
</dbReference>
<feature type="signal peptide" evidence="7">
    <location>
        <begin position="1"/>
        <end position="17"/>
    </location>
</feature>
<dbReference type="AlphaFoldDB" id="A0A7W7WBT8"/>
<dbReference type="GO" id="GO:0042597">
    <property type="term" value="C:periplasmic space"/>
    <property type="evidence" value="ECO:0007669"/>
    <property type="project" value="UniProtKB-SubCell"/>
</dbReference>
<keyword evidence="5" id="KW-0574">Periplasm</keyword>
<evidence type="ECO:0000256" key="4">
    <source>
        <dbReference type="ARBA" id="ARBA00022729"/>
    </source>
</evidence>
<proteinExistence type="predicted"/>
<comment type="caution">
    <text evidence="9">The sequence shown here is derived from an EMBL/GenBank/DDBJ whole genome shotgun (WGS) entry which is preliminary data.</text>
</comment>
<comment type="pathway">
    <text evidence="2">Glycan biosynthesis; alginate biosynthesis.</text>
</comment>